<dbReference type="STRING" id="455.Ljam_0547"/>
<comment type="caution">
    <text evidence="1">The sequence shown here is derived from an EMBL/GenBank/DDBJ whole genome shotgun (WGS) entry which is preliminary data.</text>
</comment>
<evidence type="ECO:0000313" key="3">
    <source>
        <dbReference type="Proteomes" id="UP000054715"/>
    </source>
</evidence>
<evidence type="ECO:0000313" key="1">
    <source>
        <dbReference type="EMBL" id="KTD11353.1"/>
    </source>
</evidence>
<dbReference type="PATRIC" id="fig|455.5.peg.580"/>
<evidence type="ECO:0000313" key="4">
    <source>
        <dbReference type="Proteomes" id="UP000093336"/>
    </source>
</evidence>
<dbReference type="OrthoDB" id="9965983at2"/>
<dbReference type="Proteomes" id="UP000054715">
    <property type="component" value="Unassembled WGS sequence"/>
</dbReference>
<dbReference type="EMBL" id="LNYG01000008">
    <property type="protein sequence ID" value="KTD11353.1"/>
    <property type="molecule type" value="Genomic_DNA"/>
</dbReference>
<evidence type="ECO:0000313" key="2">
    <source>
        <dbReference type="EMBL" id="OCH98788.1"/>
    </source>
</evidence>
<reference evidence="2 4" key="2">
    <citation type="submission" date="2016-05" db="EMBL/GenBank/DDBJ databases">
        <authorList>
            <person name="Prochazka B."/>
            <person name="Indra A."/>
            <person name="Hasenberger P."/>
            <person name="Blaschitz M."/>
            <person name="Wagner L."/>
            <person name="Wewalka G."/>
            <person name="Sorschag S."/>
            <person name="Schmid D."/>
            <person name="Ruppitsch W."/>
        </authorList>
    </citation>
    <scope>NUCLEOTIDE SEQUENCE [LARGE SCALE GENOMIC DNA]</scope>
    <source>
        <strain evidence="2 4">974010_12</strain>
    </source>
</reference>
<keyword evidence="4" id="KW-1185">Reference proteome</keyword>
<accession>A0A0W0UV43</accession>
<dbReference type="RefSeq" id="WP_058448600.1">
    <property type="nucleotide sequence ID" value="NZ_CAAAJF010000004.1"/>
</dbReference>
<protein>
    <submittedName>
        <fullName evidence="1">Uncharacterized protein</fullName>
    </submittedName>
</protein>
<name>A0A0W0UV43_9GAMM</name>
<dbReference type="EMBL" id="LYOZ01000006">
    <property type="protein sequence ID" value="OCH98788.1"/>
    <property type="molecule type" value="Genomic_DNA"/>
</dbReference>
<dbReference type="Proteomes" id="UP000093336">
    <property type="component" value="Unassembled WGS sequence"/>
</dbReference>
<sequence>MGKFKVSTFGKWERQRQELVKSLLSDKDIAPKVSEQTIHEALLCEVNTSMFEVAFDFVKKQSETMPPQAMSPQVMKELTIESYRLSLTVVLNSLAKKLDLPPSLLKPHVDKFSESANEQIPLIIEDVLKIGTVSIKTKNEAIDKLYGSDFKKNYPSLSTQLPYEDEEVIELAREKIAQFMTENNFGANEAILSEQFIYINEIAQQISATPDFKEQFQSQTGKSMSEYKITYREKLKNAVTPFWTSDVVAQKSAPEFNEGFKLN</sequence>
<proteinExistence type="predicted"/>
<reference evidence="1 3" key="1">
    <citation type="submission" date="2015-11" db="EMBL/GenBank/DDBJ databases">
        <title>Genomic analysis of 38 Legionella species identifies large and diverse effector repertoires.</title>
        <authorList>
            <person name="Burstein D."/>
            <person name="Amaro F."/>
            <person name="Zusman T."/>
            <person name="Lifshitz Z."/>
            <person name="Cohen O."/>
            <person name="Gilbert J.A."/>
            <person name="Pupko T."/>
            <person name="Shuman H.A."/>
            <person name="Segal G."/>
        </authorList>
    </citation>
    <scope>NUCLEOTIDE SEQUENCE [LARGE SCALE GENOMIC DNA]</scope>
    <source>
        <strain evidence="1 3">JA-26-G1-E2</strain>
    </source>
</reference>
<gene>
    <name evidence="2" type="ORF">A8135_10830</name>
    <name evidence="1" type="ORF">Ljam_0547</name>
</gene>
<organism evidence="1 3">
    <name type="scientific">Legionella jamestowniensis</name>
    <dbReference type="NCBI Taxonomy" id="455"/>
    <lineage>
        <taxon>Bacteria</taxon>
        <taxon>Pseudomonadati</taxon>
        <taxon>Pseudomonadota</taxon>
        <taxon>Gammaproteobacteria</taxon>
        <taxon>Legionellales</taxon>
        <taxon>Legionellaceae</taxon>
        <taxon>Legionella</taxon>
    </lineage>
</organism>
<dbReference type="AlphaFoldDB" id="A0A0W0UV43"/>